<feature type="domain" description="Protein kinase" evidence="3">
    <location>
        <begin position="972"/>
        <end position="1204"/>
    </location>
</feature>
<dbReference type="GO" id="GO:0044773">
    <property type="term" value="P:mitotic DNA damage checkpoint signaling"/>
    <property type="evidence" value="ECO:0007669"/>
    <property type="project" value="TreeGrafter"/>
</dbReference>
<comment type="caution">
    <text evidence="4">The sequence shown here is derived from an EMBL/GenBank/DDBJ whole genome shotgun (WGS) entry which is preliminary data.</text>
</comment>
<evidence type="ECO:0000313" key="4">
    <source>
        <dbReference type="EMBL" id="CAJ1381640.1"/>
    </source>
</evidence>
<evidence type="ECO:0000256" key="2">
    <source>
        <dbReference type="SAM" id="Phobius"/>
    </source>
</evidence>
<reference evidence="4" key="1">
    <citation type="submission" date="2023-08" db="EMBL/GenBank/DDBJ databases">
        <authorList>
            <person name="Chen Y."/>
            <person name="Shah S."/>
            <person name="Dougan E. K."/>
            <person name="Thang M."/>
            <person name="Chan C."/>
        </authorList>
    </citation>
    <scope>NUCLEOTIDE SEQUENCE</scope>
</reference>
<proteinExistence type="predicted"/>
<dbReference type="GO" id="GO:0005524">
    <property type="term" value="F:ATP binding"/>
    <property type="evidence" value="ECO:0007669"/>
    <property type="project" value="InterPro"/>
</dbReference>
<dbReference type="PANTHER" id="PTHR44167:SF24">
    <property type="entry name" value="SERINE_THREONINE-PROTEIN KINASE CHK2"/>
    <property type="match status" value="1"/>
</dbReference>
<evidence type="ECO:0000313" key="5">
    <source>
        <dbReference type="Proteomes" id="UP001178507"/>
    </source>
</evidence>
<dbReference type="Proteomes" id="UP001178507">
    <property type="component" value="Unassembled WGS sequence"/>
</dbReference>
<feature type="transmembrane region" description="Helical" evidence="2">
    <location>
        <begin position="1229"/>
        <end position="1248"/>
    </location>
</feature>
<dbReference type="PANTHER" id="PTHR44167">
    <property type="entry name" value="OVARIAN-SPECIFIC SERINE/THREONINE-PROTEIN KINASE LOK-RELATED"/>
    <property type="match status" value="1"/>
</dbReference>
<dbReference type="InterPro" id="IPR000719">
    <property type="entry name" value="Prot_kinase_dom"/>
</dbReference>
<sequence>MGYIRAISQDEAVSSSVPPSGSVQLDFEVLQREARLKMNLKTKPELTETGDRKSNGRAEQTCQSIRQMAGVLLEDYEDKDGAPLSALLPTGQIVESGDIKAVEFSVEHDDMPHMDEPLECHFTEEEADQFEQYWDYTCNEQLVDEYEQFFSPESMLDAVDEHSKNSFQRVDASVLYFPGTDKEPQLDEQRLAELDTIAEMVEIQRLTDMGVLRQVEDSEYGKLQTSHRSLNTRFVHTWRFKRVNEEGKWLRRARLVAKEFKHLDKERLGLFAPSSSAIMCRVVQSLYTHHRQSKGWIMCSFDVHDAYLTVDQKKPTIISTILSGTILLNGQLLYSSSRVQKAVALSSGESEFYASVSTASDALMLKAMISFAIDSNRDVELKLIGDSAAARGIQSRRGCGKVRHLSGKYLWLQEKVKDGTISLGVVGTKWNTADLGTKALSRQRIRLLLSLLDTRDELADCAVVGSDEFDEECMRHRLKGVIRRVSQELCAPETSSQRMKQAKRLVKLGLLQSAAVGAAGTENVLSLEPNTTAQLTDEYLFHDVLFVFLGQLTDHALPALGAQLQAQELRERAERDLRVVLREQQLPQSSSSGGTDERWDVCYVLRVHPKETRRRTYLGLRVSTSGSLRRAVTRTSELLSLRQSSPRDQALLDSYRVPPEAGIWRCNLLEALPVGVPTLLVYILVCKSCKCDAQQSTKADAERQLPPQVEALIRPGMLGPSRVGKDVPSPSEFAHPDIIGPTLLSQRVAASGSAERPGAMILKRWHQELKKPCEVLAELNGREAIAAPSAGKDMEDLQRVADRDAATAALRAAVQAAEPKALQAAIEKAEARGPPDQELKKLLELLAEMNRREAANVALASAAIGKAMEALKAAIAAAKEKKVKAAFVAEAEKKLQELQRLADHDAAMALRAAAQAADPQALQAAIEKAEARGLPDQVLKKPRQELAELKIRQEARAALAKATAGKNMEDDFELMEVLGKGAFGTVFALQKGFAVKITAVPNQEEAALWKACSSSPFVVRLHHVWHDEISLMVCERCQESLMPALERGSGDWRRIFRQMLLGVAHTHGVGIVHRDIKPENFLWGGPDHQTLKLCDYGLAVEMPAGALLREVRGTPPYMAPELEGGYDFAVDMWGIGVIAHMVHFGKYPYQGVDAAAVRRAVVEDVPPLELSFEGEAGIAFTRALLRRAPSERPAAREALQHAFVAEHHEACCQMAPRASTMPVRIKRVFAWYIFACLAIAVATILAAVRLAGEKGQLMDAGHVYFKDGTGPVPSNTLMKPRSTQGPDRVAMGPGQVANNRNRSFCSIMMLIVARGMLQVQRRPPWRRSGIPAAARAMQLLDEVVGLVAQAEEKRVAASKLCGMRFKGVRNSLPQATQRSLPESSSCLRKDALGNKLAPLEAALSSSGGDGGDFDALGNLAPSEDALGNLAPLEATAAISCSTSARNEWRCSTFARSEWRRIGSSARRLCPCSTHQRAQSTGSTASCQLPGWQE</sequence>
<evidence type="ECO:0000259" key="3">
    <source>
        <dbReference type="PROSITE" id="PS50011"/>
    </source>
</evidence>
<feature type="compositionally biased region" description="Basic and acidic residues" evidence="1">
    <location>
        <begin position="41"/>
        <end position="56"/>
    </location>
</feature>
<keyword evidence="5" id="KW-1185">Reference proteome</keyword>
<keyword evidence="2" id="KW-1133">Transmembrane helix</keyword>
<organism evidence="4 5">
    <name type="scientific">Effrenium voratum</name>
    <dbReference type="NCBI Taxonomy" id="2562239"/>
    <lineage>
        <taxon>Eukaryota</taxon>
        <taxon>Sar</taxon>
        <taxon>Alveolata</taxon>
        <taxon>Dinophyceae</taxon>
        <taxon>Suessiales</taxon>
        <taxon>Symbiodiniaceae</taxon>
        <taxon>Effrenium</taxon>
    </lineage>
</organism>
<evidence type="ECO:0000256" key="1">
    <source>
        <dbReference type="SAM" id="MobiDB-lite"/>
    </source>
</evidence>
<gene>
    <name evidence="4" type="ORF">EVOR1521_LOCUS9260</name>
</gene>
<keyword evidence="2" id="KW-0472">Membrane</keyword>
<dbReference type="EMBL" id="CAUJNA010000828">
    <property type="protein sequence ID" value="CAJ1381640.1"/>
    <property type="molecule type" value="Genomic_DNA"/>
</dbReference>
<keyword evidence="2" id="KW-0812">Transmembrane</keyword>
<dbReference type="InterPro" id="IPR011009">
    <property type="entry name" value="Kinase-like_dom_sf"/>
</dbReference>
<dbReference type="GO" id="GO:0005634">
    <property type="term" value="C:nucleus"/>
    <property type="evidence" value="ECO:0007669"/>
    <property type="project" value="TreeGrafter"/>
</dbReference>
<dbReference type="Pfam" id="PF00069">
    <property type="entry name" value="Pkinase"/>
    <property type="match status" value="1"/>
</dbReference>
<feature type="region of interest" description="Disordered" evidence="1">
    <location>
        <begin position="1"/>
        <end position="21"/>
    </location>
</feature>
<name>A0AA36I7P3_9DINO</name>
<dbReference type="Gene3D" id="1.10.510.10">
    <property type="entry name" value="Transferase(Phosphotransferase) domain 1"/>
    <property type="match status" value="1"/>
</dbReference>
<dbReference type="SMART" id="SM00220">
    <property type="entry name" value="S_TKc"/>
    <property type="match status" value="1"/>
</dbReference>
<feature type="region of interest" description="Disordered" evidence="1">
    <location>
        <begin position="41"/>
        <end position="61"/>
    </location>
</feature>
<accession>A0AA36I7P3</accession>
<protein>
    <recommendedName>
        <fullName evidence="3">Protein kinase domain-containing protein</fullName>
    </recommendedName>
</protein>
<dbReference type="SUPFAM" id="SSF56112">
    <property type="entry name" value="Protein kinase-like (PK-like)"/>
    <property type="match status" value="1"/>
</dbReference>
<dbReference type="PROSITE" id="PS50011">
    <property type="entry name" value="PROTEIN_KINASE_DOM"/>
    <property type="match status" value="1"/>
</dbReference>
<dbReference type="GO" id="GO:0004674">
    <property type="term" value="F:protein serine/threonine kinase activity"/>
    <property type="evidence" value="ECO:0007669"/>
    <property type="project" value="TreeGrafter"/>
</dbReference>